<dbReference type="InterPro" id="IPR011009">
    <property type="entry name" value="Kinase-like_dom_sf"/>
</dbReference>
<reference evidence="13" key="1">
    <citation type="journal article" date="2020" name="Nat. Commun.">
        <title>Large-scale genome sequencing of mycorrhizal fungi provides insights into the early evolution of symbiotic traits.</title>
        <authorList>
            <person name="Miyauchi S."/>
            <person name="Kiss E."/>
            <person name="Kuo A."/>
            <person name="Drula E."/>
            <person name="Kohler A."/>
            <person name="Sanchez-Garcia M."/>
            <person name="Morin E."/>
            <person name="Andreopoulos B."/>
            <person name="Barry K.W."/>
            <person name="Bonito G."/>
            <person name="Buee M."/>
            <person name="Carver A."/>
            <person name="Chen C."/>
            <person name="Cichocki N."/>
            <person name="Clum A."/>
            <person name="Culley D."/>
            <person name="Crous P.W."/>
            <person name="Fauchery L."/>
            <person name="Girlanda M."/>
            <person name="Hayes R.D."/>
            <person name="Keri Z."/>
            <person name="LaButti K."/>
            <person name="Lipzen A."/>
            <person name="Lombard V."/>
            <person name="Magnuson J."/>
            <person name="Maillard F."/>
            <person name="Murat C."/>
            <person name="Nolan M."/>
            <person name="Ohm R.A."/>
            <person name="Pangilinan J."/>
            <person name="Pereira M.F."/>
            <person name="Perotto S."/>
            <person name="Peter M."/>
            <person name="Pfister S."/>
            <person name="Riley R."/>
            <person name="Sitrit Y."/>
            <person name="Stielow J.B."/>
            <person name="Szollosi G."/>
            <person name="Zifcakova L."/>
            <person name="Stursova M."/>
            <person name="Spatafora J.W."/>
            <person name="Tedersoo L."/>
            <person name="Vaario L.M."/>
            <person name="Yamada A."/>
            <person name="Yan M."/>
            <person name="Wang P."/>
            <person name="Xu J."/>
            <person name="Bruns T."/>
            <person name="Baldrian P."/>
            <person name="Vilgalys R."/>
            <person name="Dunand C."/>
            <person name="Henrissat B."/>
            <person name="Grigoriev I.V."/>
            <person name="Hibbett D."/>
            <person name="Nagy L.G."/>
            <person name="Martin F.M."/>
        </authorList>
    </citation>
    <scope>NUCLEOTIDE SEQUENCE</scope>
    <source>
        <strain evidence="13">UH-Tt-Lm1</strain>
    </source>
</reference>
<evidence type="ECO:0000256" key="6">
    <source>
        <dbReference type="ARBA" id="ARBA00022840"/>
    </source>
</evidence>
<evidence type="ECO:0000256" key="3">
    <source>
        <dbReference type="ARBA" id="ARBA00022679"/>
    </source>
</evidence>
<reference evidence="13" key="2">
    <citation type="submission" date="2020-11" db="EMBL/GenBank/DDBJ databases">
        <authorList>
            <consortium name="DOE Joint Genome Institute"/>
            <person name="Kuo A."/>
            <person name="Miyauchi S."/>
            <person name="Kiss E."/>
            <person name="Drula E."/>
            <person name="Kohler A."/>
            <person name="Sanchez-Garcia M."/>
            <person name="Andreopoulos B."/>
            <person name="Barry K.W."/>
            <person name="Bonito G."/>
            <person name="Buee M."/>
            <person name="Carver A."/>
            <person name="Chen C."/>
            <person name="Cichocki N."/>
            <person name="Clum A."/>
            <person name="Culley D."/>
            <person name="Crous P.W."/>
            <person name="Fauchery L."/>
            <person name="Girlanda M."/>
            <person name="Hayes R."/>
            <person name="Keri Z."/>
            <person name="Labutti K."/>
            <person name="Lipzen A."/>
            <person name="Lombard V."/>
            <person name="Magnuson J."/>
            <person name="Maillard F."/>
            <person name="Morin E."/>
            <person name="Murat C."/>
            <person name="Nolan M."/>
            <person name="Ohm R."/>
            <person name="Pangilinan J."/>
            <person name="Pereira M."/>
            <person name="Perotto S."/>
            <person name="Peter M."/>
            <person name="Riley R."/>
            <person name="Sitrit Y."/>
            <person name="Stielow B."/>
            <person name="Szollosi G."/>
            <person name="Zifcakova L."/>
            <person name="Stursova M."/>
            <person name="Spatafora J.W."/>
            <person name="Tedersoo L."/>
            <person name="Vaario L.-M."/>
            <person name="Yamada A."/>
            <person name="Yan M."/>
            <person name="Wang P."/>
            <person name="Xu J."/>
            <person name="Bruns T."/>
            <person name="Baldrian P."/>
            <person name="Vilgalys R."/>
            <person name="Henrissat B."/>
            <person name="Grigoriev I.V."/>
            <person name="Hibbett D."/>
            <person name="Nagy L.G."/>
            <person name="Martin F.M."/>
        </authorList>
    </citation>
    <scope>NUCLEOTIDE SEQUENCE</scope>
    <source>
        <strain evidence="13">UH-Tt-Lm1</strain>
    </source>
</reference>
<feature type="region of interest" description="Disordered" evidence="11">
    <location>
        <begin position="31"/>
        <end position="103"/>
    </location>
</feature>
<dbReference type="Proteomes" id="UP000736335">
    <property type="component" value="Unassembled WGS sequence"/>
</dbReference>
<evidence type="ECO:0000313" key="14">
    <source>
        <dbReference type="Proteomes" id="UP000736335"/>
    </source>
</evidence>
<sequence>MIQQGVSAGGDHAGENPMSVGRIMDWVEARCDAIKSREEEEDEEEQKEKEKDPPTPQSGPKPQSRTKRQQHLAHNVPSSPIQTRRTFKAVRGPEEDLTSTADEGGGYYPLRISEFFEEGRYVITRKLGWGGHSSVWLARDHKEDRHVAIKVLTAYASKEIKEERLAELELLRKVANASPLHRGAAHVIRLFHDFTFESFVGQHVCLVTDVLSYNVPGLQSQLDDPRLPLRFILRLTRHVLKGLEYLHDECDVIHADLKPGNILLRPSDLDNIVTRELSKDPARMYGFSKTIPPDLIPFHPVVSAPIHFKLNAGKPVELHWVIADLGHAHLKGKHLSKVVQPYALRAPEVILGLEWGPAIDIWSLGCMMYEFAIGSWLFHPEAVDNIPRDIVHLAQMTQRTGQNHDDVGSMRCEIQGNQYDLEDMLKRATAGSAELTPIESAVNGLTVHSNGADEISAFVRVMRTFLALDPTKRPRAAEALLDPAFKDIL</sequence>
<evidence type="ECO:0000256" key="10">
    <source>
        <dbReference type="RuleBase" id="RU000304"/>
    </source>
</evidence>
<keyword evidence="5 13" id="KW-0418">Kinase</keyword>
<dbReference type="InterPro" id="IPR017441">
    <property type="entry name" value="Protein_kinase_ATP_BS"/>
</dbReference>
<dbReference type="PROSITE" id="PS00107">
    <property type="entry name" value="PROTEIN_KINASE_ATP"/>
    <property type="match status" value="1"/>
</dbReference>
<dbReference type="SUPFAM" id="SSF56112">
    <property type="entry name" value="Protein kinase-like (PK-like)"/>
    <property type="match status" value="1"/>
</dbReference>
<evidence type="ECO:0000256" key="1">
    <source>
        <dbReference type="ARBA" id="ARBA00012513"/>
    </source>
</evidence>
<dbReference type="PROSITE" id="PS00108">
    <property type="entry name" value="PROTEIN_KINASE_ST"/>
    <property type="match status" value="1"/>
</dbReference>
<feature type="binding site" evidence="9">
    <location>
        <position position="150"/>
    </location>
    <ligand>
        <name>ATP</name>
        <dbReference type="ChEBI" id="CHEBI:30616"/>
    </ligand>
</feature>
<evidence type="ECO:0000256" key="4">
    <source>
        <dbReference type="ARBA" id="ARBA00022741"/>
    </source>
</evidence>
<keyword evidence="3" id="KW-0808">Transferase</keyword>
<dbReference type="InterPro" id="IPR008271">
    <property type="entry name" value="Ser/Thr_kinase_AS"/>
</dbReference>
<comment type="catalytic activity">
    <reaction evidence="7">
        <text>L-threonyl-[protein] + ATP = O-phospho-L-threonyl-[protein] + ADP + H(+)</text>
        <dbReference type="Rhea" id="RHEA:46608"/>
        <dbReference type="Rhea" id="RHEA-COMP:11060"/>
        <dbReference type="Rhea" id="RHEA-COMP:11605"/>
        <dbReference type="ChEBI" id="CHEBI:15378"/>
        <dbReference type="ChEBI" id="CHEBI:30013"/>
        <dbReference type="ChEBI" id="CHEBI:30616"/>
        <dbReference type="ChEBI" id="CHEBI:61977"/>
        <dbReference type="ChEBI" id="CHEBI:456216"/>
        <dbReference type="EC" id="2.7.11.1"/>
    </reaction>
</comment>
<protein>
    <recommendedName>
        <fullName evidence="1">non-specific serine/threonine protein kinase</fullName>
        <ecNumber evidence="1">2.7.11.1</ecNumber>
    </recommendedName>
</protein>
<keyword evidence="6 9" id="KW-0067">ATP-binding</keyword>
<keyword evidence="2 10" id="KW-0723">Serine/threonine-protein kinase</keyword>
<dbReference type="PANTHER" id="PTHR47634">
    <property type="entry name" value="PROTEIN KINASE DOMAIN-CONTAINING PROTEIN-RELATED"/>
    <property type="match status" value="1"/>
</dbReference>
<dbReference type="GO" id="GO:0000245">
    <property type="term" value="P:spliceosomal complex assembly"/>
    <property type="evidence" value="ECO:0007669"/>
    <property type="project" value="TreeGrafter"/>
</dbReference>
<evidence type="ECO:0000256" key="11">
    <source>
        <dbReference type="SAM" id="MobiDB-lite"/>
    </source>
</evidence>
<feature type="domain" description="Protein kinase" evidence="12">
    <location>
        <begin position="121"/>
        <end position="485"/>
    </location>
</feature>
<dbReference type="EC" id="2.7.11.1" evidence="1"/>
<dbReference type="Pfam" id="PF00069">
    <property type="entry name" value="Pkinase"/>
    <property type="match status" value="2"/>
</dbReference>
<keyword evidence="4 9" id="KW-0547">Nucleotide-binding</keyword>
<dbReference type="InterPro" id="IPR051334">
    <property type="entry name" value="SRPK"/>
</dbReference>
<dbReference type="AlphaFoldDB" id="A0A9P6H846"/>
<accession>A0A9P6H846</accession>
<evidence type="ECO:0000256" key="5">
    <source>
        <dbReference type="ARBA" id="ARBA00022777"/>
    </source>
</evidence>
<dbReference type="PROSITE" id="PS50011">
    <property type="entry name" value="PROTEIN_KINASE_DOM"/>
    <property type="match status" value="1"/>
</dbReference>
<evidence type="ECO:0000256" key="7">
    <source>
        <dbReference type="ARBA" id="ARBA00047899"/>
    </source>
</evidence>
<evidence type="ECO:0000256" key="2">
    <source>
        <dbReference type="ARBA" id="ARBA00022527"/>
    </source>
</evidence>
<proteinExistence type="inferred from homology"/>
<evidence type="ECO:0000259" key="12">
    <source>
        <dbReference type="PROSITE" id="PS50011"/>
    </source>
</evidence>
<keyword evidence="14" id="KW-1185">Reference proteome</keyword>
<comment type="caution">
    <text evidence="13">The sequence shown here is derived from an EMBL/GenBank/DDBJ whole genome shotgun (WGS) entry which is preliminary data.</text>
</comment>
<name>A0A9P6H846_9AGAM</name>
<evidence type="ECO:0000256" key="9">
    <source>
        <dbReference type="PROSITE-ProRule" id="PRU10141"/>
    </source>
</evidence>
<dbReference type="Gene3D" id="3.30.200.20">
    <property type="entry name" value="Phosphorylase Kinase, domain 1"/>
    <property type="match status" value="1"/>
</dbReference>
<dbReference type="OrthoDB" id="5979581at2759"/>
<dbReference type="GO" id="GO:0004674">
    <property type="term" value="F:protein serine/threonine kinase activity"/>
    <property type="evidence" value="ECO:0007669"/>
    <property type="project" value="UniProtKB-KW"/>
</dbReference>
<comment type="catalytic activity">
    <reaction evidence="8">
        <text>L-seryl-[protein] + ATP = O-phospho-L-seryl-[protein] + ADP + H(+)</text>
        <dbReference type="Rhea" id="RHEA:17989"/>
        <dbReference type="Rhea" id="RHEA-COMP:9863"/>
        <dbReference type="Rhea" id="RHEA-COMP:11604"/>
        <dbReference type="ChEBI" id="CHEBI:15378"/>
        <dbReference type="ChEBI" id="CHEBI:29999"/>
        <dbReference type="ChEBI" id="CHEBI:30616"/>
        <dbReference type="ChEBI" id="CHEBI:83421"/>
        <dbReference type="ChEBI" id="CHEBI:456216"/>
        <dbReference type="EC" id="2.7.11.1"/>
    </reaction>
</comment>
<comment type="similarity">
    <text evidence="10">Belongs to the protein kinase superfamily.</text>
</comment>
<dbReference type="Gene3D" id="1.10.510.10">
    <property type="entry name" value="Transferase(Phosphotransferase) domain 1"/>
    <property type="match status" value="1"/>
</dbReference>
<dbReference type="InterPro" id="IPR000719">
    <property type="entry name" value="Prot_kinase_dom"/>
</dbReference>
<dbReference type="EMBL" id="WIUZ02000019">
    <property type="protein sequence ID" value="KAF9779645.1"/>
    <property type="molecule type" value="Genomic_DNA"/>
</dbReference>
<dbReference type="SMART" id="SM00220">
    <property type="entry name" value="S_TKc"/>
    <property type="match status" value="1"/>
</dbReference>
<gene>
    <name evidence="13" type="ORF">BJ322DRAFT_1101779</name>
</gene>
<evidence type="ECO:0000313" key="13">
    <source>
        <dbReference type="EMBL" id="KAF9779645.1"/>
    </source>
</evidence>
<organism evidence="13 14">
    <name type="scientific">Thelephora terrestris</name>
    <dbReference type="NCBI Taxonomy" id="56493"/>
    <lineage>
        <taxon>Eukaryota</taxon>
        <taxon>Fungi</taxon>
        <taxon>Dikarya</taxon>
        <taxon>Basidiomycota</taxon>
        <taxon>Agaricomycotina</taxon>
        <taxon>Agaricomycetes</taxon>
        <taxon>Thelephorales</taxon>
        <taxon>Thelephoraceae</taxon>
        <taxon>Thelephora</taxon>
    </lineage>
</organism>
<dbReference type="PANTHER" id="PTHR47634:SF9">
    <property type="entry name" value="PROTEIN KINASE DOMAIN-CONTAINING PROTEIN-RELATED"/>
    <property type="match status" value="1"/>
</dbReference>
<dbReference type="GO" id="GO:0050684">
    <property type="term" value="P:regulation of mRNA processing"/>
    <property type="evidence" value="ECO:0007669"/>
    <property type="project" value="TreeGrafter"/>
</dbReference>
<evidence type="ECO:0000256" key="8">
    <source>
        <dbReference type="ARBA" id="ARBA00048679"/>
    </source>
</evidence>
<dbReference type="GO" id="GO:0005524">
    <property type="term" value="F:ATP binding"/>
    <property type="evidence" value="ECO:0007669"/>
    <property type="project" value="UniProtKB-UniRule"/>
</dbReference>